<organism evidence="4 5">
    <name type="scientific">Ktedonosporobacter rubrisoli</name>
    <dbReference type="NCBI Taxonomy" id="2509675"/>
    <lineage>
        <taxon>Bacteria</taxon>
        <taxon>Bacillati</taxon>
        <taxon>Chloroflexota</taxon>
        <taxon>Ktedonobacteria</taxon>
        <taxon>Ktedonobacterales</taxon>
        <taxon>Ktedonosporobacteraceae</taxon>
        <taxon>Ktedonosporobacter</taxon>
    </lineage>
</organism>
<name>A0A4P6JVR2_KTERU</name>
<dbReference type="GO" id="GO:0030170">
    <property type="term" value="F:pyridoxal phosphate binding"/>
    <property type="evidence" value="ECO:0007669"/>
    <property type="project" value="InterPro"/>
</dbReference>
<dbReference type="InterPro" id="IPR015424">
    <property type="entry name" value="PyrdxlP-dep_Trfase"/>
</dbReference>
<gene>
    <name evidence="4" type="ORF">EPA93_24995</name>
</gene>
<evidence type="ECO:0000256" key="3">
    <source>
        <dbReference type="RuleBase" id="RU003560"/>
    </source>
</evidence>
<evidence type="ECO:0000256" key="2">
    <source>
        <dbReference type="ARBA" id="ARBA00022898"/>
    </source>
</evidence>
<reference evidence="4 5" key="1">
    <citation type="submission" date="2019-01" db="EMBL/GenBank/DDBJ databases">
        <title>Ktedonosporobacter rubrisoli SCAWS-G2.</title>
        <authorList>
            <person name="Huang Y."/>
            <person name="Yan B."/>
        </authorList>
    </citation>
    <scope>NUCLEOTIDE SEQUENCE [LARGE SCALE GENOMIC DNA]</scope>
    <source>
        <strain evidence="4 5">SCAWS-G2</strain>
    </source>
</reference>
<proteinExistence type="inferred from homology"/>
<dbReference type="PANTHER" id="PTHR45688">
    <property type="match status" value="1"/>
</dbReference>
<dbReference type="InterPro" id="IPR049704">
    <property type="entry name" value="Aminotrans_3_PPA_site"/>
</dbReference>
<dbReference type="SUPFAM" id="SSF53383">
    <property type="entry name" value="PLP-dependent transferases"/>
    <property type="match status" value="1"/>
</dbReference>
<dbReference type="Gene3D" id="3.90.1150.10">
    <property type="entry name" value="Aspartate Aminotransferase, domain 1"/>
    <property type="match status" value="1"/>
</dbReference>
<dbReference type="AlphaFoldDB" id="A0A4P6JVR2"/>
<sequence>MYDERERFLIRYSRDFAPFTVTRASGAWVETSDGRRILDFTSGQICSTIGHNHPGISAAIQQALESVIHLNSWMLSEPVLQLAEKLVKLAPASLNKVVLLNTGAESNEVALRLAKMHTARFEVVGLTRSWHGLQAGVASLNLTGGHAGYGPLMPGTFALPAPYAYRCPIRHCNGNCDCTCMDTGFELIDQQSVGSLCAVLAEPVLSAGGVIVPPADYFQRLKQHCAERGMLLIIDEAQTGFGRLGAMFGFELYQIEPDLFTVSKTLGGGVPLAATFTTAEIEDDCYNKGFLHVTSHISDPLPAFVGLAVLEVILNESLVEQAQQRGQYLLNSLQELQRQYEQFGDVRGQGLLVGVELVEDRTSKKPAVALAQAITDECLRQGLSMNIIRSIDGAANCWRIAPPLSITENEIDTAIEIIEAALKTVLATSQHSGSL</sequence>
<evidence type="ECO:0000256" key="1">
    <source>
        <dbReference type="ARBA" id="ARBA00008954"/>
    </source>
</evidence>
<dbReference type="RefSeq" id="WP_129890119.1">
    <property type="nucleotide sequence ID" value="NZ_CP035758.1"/>
</dbReference>
<evidence type="ECO:0000313" key="4">
    <source>
        <dbReference type="EMBL" id="QBD79066.1"/>
    </source>
</evidence>
<dbReference type="GO" id="GO:0008483">
    <property type="term" value="F:transaminase activity"/>
    <property type="evidence" value="ECO:0007669"/>
    <property type="project" value="UniProtKB-KW"/>
</dbReference>
<comment type="similarity">
    <text evidence="1 3">Belongs to the class-III pyridoxal-phosphate-dependent aminotransferase family.</text>
</comment>
<keyword evidence="5" id="KW-1185">Reference proteome</keyword>
<dbReference type="InterPro" id="IPR015421">
    <property type="entry name" value="PyrdxlP-dep_Trfase_major"/>
</dbReference>
<dbReference type="Gene3D" id="3.40.640.10">
    <property type="entry name" value="Type I PLP-dependent aspartate aminotransferase-like (Major domain)"/>
    <property type="match status" value="1"/>
</dbReference>
<dbReference type="PROSITE" id="PS00600">
    <property type="entry name" value="AA_TRANSFER_CLASS_3"/>
    <property type="match status" value="1"/>
</dbReference>
<keyword evidence="4" id="KW-0032">Aminotransferase</keyword>
<accession>A0A4P6JVR2</accession>
<protein>
    <submittedName>
        <fullName evidence="4">Aspartate aminotransferase family protein</fullName>
    </submittedName>
</protein>
<dbReference type="Proteomes" id="UP000290365">
    <property type="component" value="Chromosome"/>
</dbReference>
<dbReference type="PANTHER" id="PTHR45688:SF13">
    <property type="entry name" value="ALANINE--GLYOXYLATE AMINOTRANSFERASE 2-LIKE"/>
    <property type="match status" value="1"/>
</dbReference>
<keyword evidence="4" id="KW-0808">Transferase</keyword>
<dbReference type="Pfam" id="PF00202">
    <property type="entry name" value="Aminotran_3"/>
    <property type="match status" value="1"/>
</dbReference>
<evidence type="ECO:0000313" key="5">
    <source>
        <dbReference type="Proteomes" id="UP000290365"/>
    </source>
</evidence>
<dbReference type="PIRSF" id="PIRSF000521">
    <property type="entry name" value="Transaminase_4ab_Lys_Orn"/>
    <property type="match status" value="1"/>
</dbReference>
<dbReference type="OrthoDB" id="9762089at2"/>
<dbReference type="CDD" id="cd00610">
    <property type="entry name" value="OAT_like"/>
    <property type="match status" value="1"/>
</dbReference>
<dbReference type="InterPro" id="IPR015422">
    <property type="entry name" value="PyrdxlP-dep_Trfase_small"/>
</dbReference>
<dbReference type="KEGG" id="kbs:EPA93_24995"/>
<dbReference type="InterPro" id="IPR005814">
    <property type="entry name" value="Aminotrans_3"/>
</dbReference>
<keyword evidence="2 3" id="KW-0663">Pyridoxal phosphate</keyword>
<dbReference type="EMBL" id="CP035758">
    <property type="protein sequence ID" value="QBD79066.1"/>
    <property type="molecule type" value="Genomic_DNA"/>
</dbReference>